<sequence length="62" mass="6710">MSPERDAGEHRRLLSAFLGAARRGNLTALEVPLAQDVVGTPQDDPVTVGAAYPRARGGRRRR</sequence>
<protein>
    <submittedName>
        <fullName evidence="1">Uncharacterized protein</fullName>
    </submittedName>
</protein>
<name>A0A7Y9GFW5_9ACTN</name>
<evidence type="ECO:0000313" key="1">
    <source>
        <dbReference type="EMBL" id="NYE14555.1"/>
    </source>
</evidence>
<organism evidence="1 2">
    <name type="scientific">Actinomadura citrea</name>
    <dbReference type="NCBI Taxonomy" id="46158"/>
    <lineage>
        <taxon>Bacteria</taxon>
        <taxon>Bacillati</taxon>
        <taxon>Actinomycetota</taxon>
        <taxon>Actinomycetes</taxon>
        <taxon>Streptosporangiales</taxon>
        <taxon>Thermomonosporaceae</taxon>
        <taxon>Actinomadura</taxon>
    </lineage>
</organism>
<dbReference type="AlphaFoldDB" id="A0A7Y9GFW5"/>
<dbReference type="Proteomes" id="UP000591272">
    <property type="component" value="Unassembled WGS sequence"/>
</dbReference>
<proteinExistence type="predicted"/>
<keyword evidence="2" id="KW-1185">Reference proteome</keyword>
<reference evidence="1 2" key="1">
    <citation type="submission" date="2020-07" db="EMBL/GenBank/DDBJ databases">
        <title>Sequencing the genomes of 1000 actinobacteria strains.</title>
        <authorList>
            <person name="Klenk H.-P."/>
        </authorList>
    </citation>
    <scope>NUCLEOTIDE SEQUENCE [LARGE SCALE GENOMIC DNA]</scope>
    <source>
        <strain evidence="1 2">DSM 43461</strain>
    </source>
</reference>
<evidence type="ECO:0000313" key="2">
    <source>
        <dbReference type="Proteomes" id="UP000591272"/>
    </source>
</evidence>
<gene>
    <name evidence="1" type="ORF">BJ999_004851</name>
</gene>
<dbReference type="EMBL" id="JACCBT010000001">
    <property type="protein sequence ID" value="NYE14555.1"/>
    <property type="molecule type" value="Genomic_DNA"/>
</dbReference>
<accession>A0A7Y9GFW5</accession>
<comment type="caution">
    <text evidence="1">The sequence shown here is derived from an EMBL/GenBank/DDBJ whole genome shotgun (WGS) entry which is preliminary data.</text>
</comment>